<dbReference type="AlphaFoldDB" id="A0AAD9AYY0"/>
<gene>
    <name evidence="1" type="ORF">CCHR01_01518</name>
</gene>
<organism evidence="1 2">
    <name type="scientific">Colletotrichum chrysophilum</name>
    <dbReference type="NCBI Taxonomy" id="1836956"/>
    <lineage>
        <taxon>Eukaryota</taxon>
        <taxon>Fungi</taxon>
        <taxon>Dikarya</taxon>
        <taxon>Ascomycota</taxon>
        <taxon>Pezizomycotina</taxon>
        <taxon>Sordariomycetes</taxon>
        <taxon>Hypocreomycetidae</taxon>
        <taxon>Glomerellales</taxon>
        <taxon>Glomerellaceae</taxon>
        <taxon>Colletotrichum</taxon>
        <taxon>Colletotrichum gloeosporioides species complex</taxon>
    </lineage>
</organism>
<protein>
    <submittedName>
        <fullName evidence="1">Uncharacterized protein</fullName>
    </submittedName>
</protein>
<keyword evidence="2" id="KW-1185">Reference proteome</keyword>
<name>A0AAD9AYY0_9PEZI</name>
<evidence type="ECO:0000313" key="2">
    <source>
        <dbReference type="Proteomes" id="UP001243330"/>
    </source>
</evidence>
<dbReference type="EMBL" id="JAQOWY010000016">
    <property type="protein sequence ID" value="KAK1855815.1"/>
    <property type="molecule type" value="Genomic_DNA"/>
</dbReference>
<dbReference type="Proteomes" id="UP001243330">
    <property type="component" value="Unassembled WGS sequence"/>
</dbReference>
<accession>A0AAD9AYY0</accession>
<evidence type="ECO:0000313" key="1">
    <source>
        <dbReference type="EMBL" id="KAK1855815.1"/>
    </source>
</evidence>
<reference evidence="1" key="1">
    <citation type="submission" date="2023-01" db="EMBL/GenBank/DDBJ databases">
        <title>Colletotrichum chrysophilum M932 genome sequence.</title>
        <authorList>
            <person name="Baroncelli R."/>
        </authorList>
    </citation>
    <scope>NUCLEOTIDE SEQUENCE</scope>
    <source>
        <strain evidence="1">M932</strain>
    </source>
</reference>
<sequence length="120" mass="13144">MASCRRSDEIFDIEILSAGSFISEPSVPEALGAPSPHAATAFSADRLGIVLPVWECYIPDLAVKHRGLSVPSPQVTLKVDMNTLDLTELDLTRPETLMRAAIDPIEPGLCRRLIRTRCTE</sequence>
<comment type="caution">
    <text evidence="1">The sequence shown here is derived from an EMBL/GenBank/DDBJ whole genome shotgun (WGS) entry which is preliminary data.</text>
</comment>
<proteinExistence type="predicted"/>